<dbReference type="InterPro" id="IPR002018">
    <property type="entry name" value="CarbesteraseB"/>
</dbReference>
<evidence type="ECO:0000259" key="1">
    <source>
        <dbReference type="Pfam" id="PF00135"/>
    </source>
</evidence>
<keyword evidence="2" id="KW-1185">Reference proteome</keyword>
<dbReference type="PANTHER" id="PTHR11559">
    <property type="entry name" value="CARBOXYLESTERASE"/>
    <property type="match status" value="1"/>
</dbReference>
<accession>A0A914XVY9</accession>
<protein>
    <submittedName>
        <fullName evidence="3">Carboxylesterase type B domain-containing protein</fullName>
    </submittedName>
</protein>
<dbReference type="InterPro" id="IPR050309">
    <property type="entry name" value="Type-B_Carboxylest/Lipase"/>
</dbReference>
<dbReference type="SUPFAM" id="SSF53474">
    <property type="entry name" value="alpha/beta-Hydrolases"/>
    <property type="match status" value="1"/>
</dbReference>
<sequence length="217" mass="24880">MPITPEKAANFTREDFSEIVHKILATKEVYGANADAAAEDIIKYYETQKIGYQRNIYLHLYAQLFSDISFNIPTLREAQLKVAAGQNVHFYVYSFVPESAKHLLFDGAGHASELSSFFGPMNLNFFYGFPLEDDAAKVQKIMVDLFVNFAKTGKPSSGNLKVPSINTPNKIPYIEIDVNTKINDNLWEDRIEFWDRHSKKFGFDWPQNRKVAIRDEL</sequence>
<dbReference type="Gene3D" id="3.40.50.1820">
    <property type="entry name" value="alpha/beta hydrolase"/>
    <property type="match status" value="1"/>
</dbReference>
<name>A0A914XVY9_9BILA</name>
<dbReference type="Proteomes" id="UP000887577">
    <property type="component" value="Unplaced"/>
</dbReference>
<feature type="domain" description="Carboxylesterase type B" evidence="1">
    <location>
        <begin position="12"/>
        <end position="194"/>
    </location>
</feature>
<dbReference type="InterPro" id="IPR029058">
    <property type="entry name" value="AB_hydrolase_fold"/>
</dbReference>
<evidence type="ECO:0000313" key="2">
    <source>
        <dbReference type="Proteomes" id="UP000887577"/>
    </source>
</evidence>
<dbReference type="AlphaFoldDB" id="A0A914XVY9"/>
<dbReference type="WBParaSite" id="PSU_v2.g12099.t1">
    <property type="protein sequence ID" value="PSU_v2.g12099.t1"/>
    <property type="gene ID" value="PSU_v2.g12099"/>
</dbReference>
<dbReference type="Pfam" id="PF00135">
    <property type="entry name" value="COesterase"/>
    <property type="match status" value="1"/>
</dbReference>
<organism evidence="2 3">
    <name type="scientific">Panagrolaimus superbus</name>
    <dbReference type="NCBI Taxonomy" id="310955"/>
    <lineage>
        <taxon>Eukaryota</taxon>
        <taxon>Metazoa</taxon>
        <taxon>Ecdysozoa</taxon>
        <taxon>Nematoda</taxon>
        <taxon>Chromadorea</taxon>
        <taxon>Rhabditida</taxon>
        <taxon>Tylenchina</taxon>
        <taxon>Panagrolaimomorpha</taxon>
        <taxon>Panagrolaimoidea</taxon>
        <taxon>Panagrolaimidae</taxon>
        <taxon>Panagrolaimus</taxon>
    </lineage>
</organism>
<reference evidence="3" key="1">
    <citation type="submission" date="2022-11" db="UniProtKB">
        <authorList>
            <consortium name="WormBaseParasite"/>
        </authorList>
    </citation>
    <scope>IDENTIFICATION</scope>
</reference>
<evidence type="ECO:0000313" key="3">
    <source>
        <dbReference type="WBParaSite" id="PSU_v2.g12099.t1"/>
    </source>
</evidence>
<proteinExistence type="predicted"/>